<dbReference type="InterPro" id="IPR017850">
    <property type="entry name" value="Alkaline_phosphatase_core_sf"/>
</dbReference>
<comment type="subcellular location">
    <subcellularLocation>
        <location evidence="1">Cell inner membrane</location>
        <topology evidence="1">Multi-pass membrane protein</topology>
    </subcellularLocation>
</comment>
<dbReference type="AlphaFoldDB" id="A0A1Y0HNN6"/>
<dbReference type="Proteomes" id="UP000196005">
    <property type="component" value="Chromosome"/>
</dbReference>
<evidence type="ECO:0000259" key="10">
    <source>
        <dbReference type="Pfam" id="PF08019"/>
    </source>
</evidence>
<dbReference type="InterPro" id="IPR058130">
    <property type="entry name" value="PEA_transf_C"/>
</dbReference>
<reference evidence="12" key="1">
    <citation type="submission" date="2017-05" db="EMBL/GenBank/DDBJ databases">
        <title>Dechlorination kinetics govern the competition between two new strains of the genus Sulfurospirillum.</title>
        <authorList>
            <person name="Buttet G.F."/>
            <person name="Murray A.M."/>
            <person name="Goris T."/>
            <person name="Burion M."/>
            <person name="Lin B."/>
            <person name="Rolle M."/>
            <person name="Maillard J."/>
        </authorList>
    </citation>
    <scope>NUCLEOTIDE SEQUENCE [LARGE SCALE GENOMIC DNA]</scope>
    <source>
        <strain evidence="12">SL2-1</strain>
    </source>
</reference>
<dbReference type="CDD" id="cd16017">
    <property type="entry name" value="LptA"/>
    <property type="match status" value="1"/>
</dbReference>
<dbReference type="PANTHER" id="PTHR30443:SF0">
    <property type="entry name" value="PHOSPHOETHANOLAMINE TRANSFERASE EPTA"/>
    <property type="match status" value="1"/>
</dbReference>
<dbReference type="Gene3D" id="3.40.720.10">
    <property type="entry name" value="Alkaline Phosphatase, subunit A"/>
    <property type="match status" value="1"/>
</dbReference>
<protein>
    <submittedName>
        <fullName evidence="11">Phosphoethanolamine transferase EptA</fullName>
        <ecNumber evidence="11">2.7.-.-</ecNumber>
    </submittedName>
</protein>
<evidence type="ECO:0000259" key="9">
    <source>
        <dbReference type="Pfam" id="PF00884"/>
    </source>
</evidence>
<dbReference type="RefSeq" id="WP_087439423.1">
    <property type="nucleotide sequence ID" value="NZ_CP021416.1"/>
</dbReference>
<evidence type="ECO:0000256" key="6">
    <source>
        <dbReference type="ARBA" id="ARBA00022989"/>
    </source>
</evidence>
<accession>A0A1Y0HNN6</accession>
<keyword evidence="3" id="KW-0997">Cell inner membrane</keyword>
<evidence type="ECO:0000313" key="12">
    <source>
        <dbReference type="Proteomes" id="UP000196005"/>
    </source>
</evidence>
<evidence type="ECO:0000256" key="7">
    <source>
        <dbReference type="ARBA" id="ARBA00023136"/>
    </source>
</evidence>
<evidence type="ECO:0000313" key="11">
    <source>
        <dbReference type="EMBL" id="ARU49729.1"/>
    </source>
</evidence>
<evidence type="ECO:0000256" key="8">
    <source>
        <dbReference type="SAM" id="Phobius"/>
    </source>
</evidence>
<evidence type="ECO:0000256" key="5">
    <source>
        <dbReference type="ARBA" id="ARBA00022692"/>
    </source>
</evidence>
<keyword evidence="7 8" id="KW-0472">Membrane</keyword>
<evidence type="ECO:0000256" key="2">
    <source>
        <dbReference type="ARBA" id="ARBA00022475"/>
    </source>
</evidence>
<dbReference type="InterPro" id="IPR012549">
    <property type="entry name" value="EptA-like_N"/>
</dbReference>
<dbReference type="GO" id="GO:0009244">
    <property type="term" value="P:lipopolysaccharide core region biosynthetic process"/>
    <property type="evidence" value="ECO:0007669"/>
    <property type="project" value="TreeGrafter"/>
</dbReference>
<sequence length="518" mass="59157">MPFKFFASHSQRTILLLSLGMVSLYNITFFSKIFTFAMEEKNYFIALSAPFILMLMFICILNFLLLLTHKKAFRMVVSILIVTGAMSSYFIDTFGTVIDKNMFINVMQTDSAEVLDLFTPKLIIYLTCASALSFWVLFKAPISFSSYAKEFAQKALVGVLSLLMVAGLYMMVSKSYSSFFRNHHELKMYLNPAYPIASFSKFVYAKFKPKPEFKAIATDATRQNKEKKKLVVFVLGETARAQNFSLSGYDVPTNPLLSKRDDIVYLPNFASCGTATAISVPCLFSKFGRNDWGDDKEYFENAVDVLAKTGVRIIWRDNNSGGDKEIAKRMSDVVQYGGQGFDEVLLKDFQANIDARYEDTFIVLHQEGSHGPTYFKRYPDSFKKFTPTCDTQELDKCSHDQIVNTYNNTILYTDYIVNETINLLKANQDKYDITLIYFSDHGESLGENGVYLHGLPYMIAPEAQKHVPALFYFGDKTKRESLHVKANERFSQDNFFHTLLGLFEIKTSEYKPNLDILH</sequence>
<dbReference type="PANTHER" id="PTHR30443">
    <property type="entry name" value="INNER MEMBRANE PROTEIN"/>
    <property type="match status" value="1"/>
</dbReference>
<dbReference type="KEGG" id="suls:Sdiek1_2580"/>
<keyword evidence="2" id="KW-1003">Cell membrane</keyword>
<keyword evidence="5 8" id="KW-0812">Transmembrane</keyword>
<dbReference type="NCBIfam" id="NF028537">
    <property type="entry name" value="P_eth_NH2_trans"/>
    <property type="match status" value="1"/>
</dbReference>
<keyword evidence="12" id="KW-1185">Reference proteome</keyword>
<dbReference type="EC" id="2.7.-.-" evidence="11"/>
<feature type="domain" description="Phosphoethanolamine transferase N-terminal" evidence="10">
    <location>
        <begin position="58"/>
        <end position="205"/>
    </location>
</feature>
<organism evidence="11 12">
    <name type="scientific">Sulfurospirillum diekertiae</name>
    <dbReference type="NCBI Taxonomy" id="1854492"/>
    <lineage>
        <taxon>Bacteria</taxon>
        <taxon>Pseudomonadati</taxon>
        <taxon>Campylobacterota</taxon>
        <taxon>Epsilonproteobacteria</taxon>
        <taxon>Campylobacterales</taxon>
        <taxon>Sulfurospirillaceae</taxon>
        <taxon>Sulfurospirillum</taxon>
    </lineage>
</organism>
<proteinExistence type="predicted"/>
<dbReference type="InterPro" id="IPR040423">
    <property type="entry name" value="PEA_transferase"/>
</dbReference>
<dbReference type="SUPFAM" id="SSF53649">
    <property type="entry name" value="Alkaline phosphatase-like"/>
    <property type="match status" value="1"/>
</dbReference>
<evidence type="ECO:0000256" key="3">
    <source>
        <dbReference type="ARBA" id="ARBA00022519"/>
    </source>
</evidence>
<dbReference type="GO" id="GO:0016776">
    <property type="term" value="F:phosphotransferase activity, phosphate group as acceptor"/>
    <property type="evidence" value="ECO:0007669"/>
    <property type="project" value="TreeGrafter"/>
</dbReference>
<dbReference type="Pfam" id="PF08019">
    <property type="entry name" value="EptA_B_N"/>
    <property type="match status" value="1"/>
</dbReference>
<feature type="transmembrane region" description="Helical" evidence="8">
    <location>
        <begin position="154"/>
        <end position="172"/>
    </location>
</feature>
<evidence type="ECO:0000256" key="4">
    <source>
        <dbReference type="ARBA" id="ARBA00022679"/>
    </source>
</evidence>
<dbReference type="InterPro" id="IPR000917">
    <property type="entry name" value="Sulfatase_N"/>
</dbReference>
<keyword evidence="6 8" id="KW-1133">Transmembrane helix</keyword>
<feature type="transmembrane region" description="Helical" evidence="8">
    <location>
        <begin position="12"/>
        <end position="31"/>
    </location>
</feature>
<dbReference type="GO" id="GO:0005886">
    <property type="term" value="C:plasma membrane"/>
    <property type="evidence" value="ECO:0007669"/>
    <property type="project" value="UniProtKB-SubCell"/>
</dbReference>
<feature type="transmembrane region" description="Helical" evidence="8">
    <location>
        <begin position="122"/>
        <end position="142"/>
    </location>
</feature>
<gene>
    <name evidence="11" type="ORF">Sdiek1_2580</name>
</gene>
<dbReference type="Pfam" id="PF00884">
    <property type="entry name" value="Sulfatase"/>
    <property type="match status" value="1"/>
</dbReference>
<dbReference type="OrthoDB" id="9786870at2"/>
<dbReference type="EMBL" id="CP021416">
    <property type="protein sequence ID" value="ARU49729.1"/>
    <property type="molecule type" value="Genomic_DNA"/>
</dbReference>
<feature type="transmembrane region" description="Helical" evidence="8">
    <location>
        <begin position="43"/>
        <end position="65"/>
    </location>
</feature>
<evidence type="ECO:0000256" key="1">
    <source>
        <dbReference type="ARBA" id="ARBA00004429"/>
    </source>
</evidence>
<name>A0A1Y0HNN6_9BACT</name>
<feature type="transmembrane region" description="Helical" evidence="8">
    <location>
        <begin position="72"/>
        <end position="91"/>
    </location>
</feature>
<feature type="domain" description="Sulfatase N-terminal" evidence="9">
    <location>
        <begin position="230"/>
        <end position="504"/>
    </location>
</feature>
<keyword evidence="4 11" id="KW-0808">Transferase</keyword>